<feature type="region of interest" description="Disordered" evidence="7">
    <location>
        <begin position="181"/>
        <end position="286"/>
    </location>
</feature>
<feature type="region of interest" description="Disordered" evidence="7">
    <location>
        <begin position="380"/>
        <end position="426"/>
    </location>
</feature>
<dbReference type="PANTHER" id="PTHR12198">
    <property type="entry name" value="HOMEOBOX PROTEIN PROSPERO/PROX-1/CEH-26"/>
    <property type="match status" value="1"/>
</dbReference>
<comment type="subcellular location">
    <subcellularLocation>
        <location evidence="1">Nucleus</location>
    </subcellularLocation>
</comment>
<dbReference type="InterPro" id="IPR037131">
    <property type="entry name" value="Homeo_prospero_dom_sf"/>
</dbReference>
<sequence length="885" mass="97786">MAGYDRWQVSVSMSSGDESDHSSHLAAGVDTGRLFAGQQAKKVKRTRQRVDAGEPRNSYATITSYSPLRPTNGYSLASPPLRPDCLSPAVRSINDLIRESIAAKTAELDQLDGKGGNVLVTGGVGGVNRSEHLPSVDGSTLLREILQNKERQGHHHRLLNKTSPPPGTIISHLLQEQALKQNGSCETQRAMSESSSEDSESETLDDGQAMQGQTSLSACESTTTSPTTATANPRPASASNVTSGNNNSTTSSSNNNSGSNNNNNSNSNNNNNSNINNGYEEDSVQAKRARVDAIVTSMRMSPARSGDMQSNRLSPVIRKPKRKQYVPQQQPFKLEGGAAGGGATGEAEMLRSQLQQLQNQLSHMKQCYTALFEEEQVEAATDANENTDNMRRPAAPPRLASTPKGNGEARPAGDPARPPDGLDPSHFIDQARRLVSEQEMAAKNFHEKVHYTDAEIETLAHALKAELVTSVSLIIDSIVARFVLHVRSRRAALSDDRLCPPTGPVGHSPSARSKMAPTKISDKGKMEPKYPLPQQMCVPPVQYEAMMHPPLPNGHPFFAMQAPYGLYNHCGVPTPPPPPMYKPTMQEHMEQLEAMSLVMPTKKKRHKVTDTRLSPRTSTRINIDDAPAKRVGDSPYQMAPMSLLTSVAIPNPSLGEVRGGDDDAVFDRRMTPMTGSPMQESPRVNSPDGYSYNMKNESMGGYDGPSEGSGSGEFPTYDHQGMPQSVTLTPMHLRKAKLMFFYVRYPSSAILKMFFPDIQFNRSNTAQLVKWFSNFREFFYIQMEKYARQSISEGVKTIEELTAVTRDSELFRVLNLHYNRNNHIEVVPDSFRKATELTMREFFRSVISGKDTEQSWKKQIYKVIARMDDNIPEYFMSPNFLEQLE</sequence>
<feature type="region of interest" description="Disordered" evidence="7">
    <location>
        <begin position="498"/>
        <end position="517"/>
    </location>
</feature>
<dbReference type="Gene3D" id="1.10.10.500">
    <property type="entry name" value="Homeo-prospero domain"/>
    <property type="match status" value="1"/>
</dbReference>
<keyword evidence="4" id="KW-0371">Homeobox</keyword>
<feature type="domain" description="Prospero" evidence="8">
    <location>
        <begin position="725"/>
        <end position="885"/>
    </location>
</feature>
<evidence type="ECO:0000256" key="1">
    <source>
        <dbReference type="ARBA" id="ARBA00004123"/>
    </source>
</evidence>
<feature type="compositionally biased region" description="Low complexity" evidence="7">
    <location>
        <begin position="217"/>
        <end position="278"/>
    </location>
</feature>
<evidence type="ECO:0000256" key="4">
    <source>
        <dbReference type="ARBA" id="ARBA00023155"/>
    </source>
</evidence>
<evidence type="ECO:0000256" key="3">
    <source>
        <dbReference type="ARBA" id="ARBA00023125"/>
    </source>
</evidence>
<keyword evidence="9" id="KW-1185">Reference proteome</keyword>
<keyword evidence="3" id="KW-0238">DNA-binding</keyword>
<keyword evidence="5" id="KW-0804">Transcription</keyword>
<dbReference type="InterPro" id="IPR009057">
    <property type="entry name" value="Homeodomain-like_sf"/>
</dbReference>
<dbReference type="RefSeq" id="XP_014666945.1">
    <property type="nucleotide sequence ID" value="XM_014811459.1"/>
</dbReference>
<gene>
    <name evidence="10" type="primary">LOC106808652</name>
</gene>
<feature type="region of interest" description="Disordered" evidence="7">
    <location>
        <begin position="1"/>
        <end position="24"/>
    </location>
</feature>
<evidence type="ECO:0000313" key="9">
    <source>
        <dbReference type="Proteomes" id="UP000695022"/>
    </source>
</evidence>
<accession>A0ABM1E424</accession>
<dbReference type="InterPro" id="IPR039350">
    <property type="entry name" value="Prospero_homeodomain"/>
</dbReference>
<evidence type="ECO:0000313" key="10">
    <source>
        <dbReference type="RefSeq" id="XP_014666945.1"/>
    </source>
</evidence>
<dbReference type="InterPro" id="IPR023082">
    <property type="entry name" value="Homeo_prospero_dom"/>
</dbReference>
<feature type="compositionally biased region" description="Polar residues" evidence="7">
    <location>
        <begin position="181"/>
        <end position="191"/>
    </location>
</feature>
<reference evidence="10" key="1">
    <citation type="submission" date="2025-08" db="UniProtKB">
        <authorList>
            <consortium name="RefSeq"/>
        </authorList>
    </citation>
    <scope>IDENTIFICATION</scope>
</reference>
<dbReference type="PROSITE" id="PS51818">
    <property type="entry name" value="HOMEO_PROSPERO"/>
    <property type="match status" value="1"/>
</dbReference>
<feature type="compositionally biased region" description="Acidic residues" evidence="7">
    <location>
        <begin position="195"/>
        <end position="205"/>
    </location>
</feature>
<proteinExistence type="predicted"/>
<protein>
    <submittedName>
        <fullName evidence="10">Prospero homeobox protein 1-like isoform X1</fullName>
    </submittedName>
</protein>
<organism evidence="9 10">
    <name type="scientific">Priapulus caudatus</name>
    <name type="common">Priapulid worm</name>
    <dbReference type="NCBI Taxonomy" id="37621"/>
    <lineage>
        <taxon>Eukaryota</taxon>
        <taxon>Metazoa</taxon>
        <taxon>Ecdysozoa</taxon>
        <taxon>Scalidophora</taxon>
        <taxon>Priapulida</taxon>
        <taxon>Priapulimorpha</taxon>
        <taxon>Priapulimorphida</taxon>
        <taxon>Priapulidae</taxon>
        <taxon>Priapulus</taxon>
    </lineage>
</organism>
<name>A0ABM1E424_PRICU</name>
<keyword evidence="2" id="KW-0805">Transcription regulation</keyword>
<evidence type="ECO:0000256" key="2">
    <source>
        <dbReference type="ARBA" id="ARBA00023015"/>
    </source>
</evidence>
<dbReference type="Proteomes" id="UP000695022">
    <property type="component" value="Unplaced"/>
</dbReference>
<dbReference type="SUPFAM" id="SSF46689">
    <property type="entry name" value="Homeodomain-like"/>
    <property type="match status" value="1"/>
</dbReference>
<evidence type="ECO:0000259" key="8">
    <source>
        <dbReference type="PROSITE" id="PS51818"/>
    </source>
</evidence>
<evidence type="ECO:0000256" key="5">
    <source>
        <dbReference type="ARBA" id="ARBA00023163"/>
    </source>
</evidence>
<feature type="region of interest" description="Disordered" evidence="7">
    <location>
        <begin position="150"/>
        <end position="169"/>
    </location>
</feature>
<dbReference type="PANTHER" id="PTHR12198:SF0">
    <property type="entry name" value="HOMEOBOX PROTEIN PROSPERO"/>
    <property type="match status" value="1"/>
</dbReference>
<evidence type="ECO:0000256" key="7">
    <source>
        <dbReference type="SAM" id="MobiDB-lite"/>
    </source>
</evidence>
<keyword evidence="6" id="KW-0539">Nucleus</keyword>
<evidence type="ECO:0000256" key="6">
    <source>
        <dbReference type="ARBA" id="ARBA00023242"/>
    </source>
</evidence>
<dbReference type="GeneID" id="106808652"/>
<dbReference type="Pfam" id="PF05044">
    <property type="entry name" value="HPD"/>
    <property type="match status" value="1"/>
</dbReference>
<feature type="region of interest" description="Disordered" evidence="7">
    <location>
        <begin position="37"/>
        <end position="56"/>
    </location>
</feature>